<dbReference type="EMBL" id="BAAAPN010000044">
    <property type="protein sequence ID" value="GAA1757979.1"/>
    <property type="molecule type" value="Genomic_DNA"/>
</dbReference>
<reference evidence="2" key="1">
    <citation type="journal article" date="2019" name="Int. J. Syst. Evol. Microbiol.">
        <title>The Global Catalogue of Microorganisms (GCM) 10K type strain sequencing project: providing services to taxonomists for standard genome sequencing and annotation.</title>
        <authorList>
            <consortium name="The Broad Institute Genomics Platform"/>
            <consortium name="The Broad Institute Genome Sequencing Center for Infectious Disease"/>
            <person name="Wu L."/>
            <person name="Ma J."/>
        </authorList>
    </citation>
    <scope>NUCLEOTIDE SEQUENCE [LARGE SCALE GENOMIC DNA]</scope>
    <source>
        <strain evidence="2">JCM 15591</strain>
    </source>
</reference>
<evidence type="ECO:0000313" key="2">
    <source>
        <dbReference type="Proteomes" id="UP001501475"/>
    </source>
</evidence>
<protein>
    <submittedName>
        <fullName evidence="1">Uncharacterized protein</fullName>
    </submittedName>
</protein>
<dbReference type="Proteomes" id="UP001501475">
    <property type="component" value="Unassembled WGS sequence"/>
</dbReference>
<comment type="caution">
    <text evidence="1">The sequence shown here is derived from an EMBL/GenBank/DDBJ whole genome shotgun (WGS) entry which is preliminary data.</text>
</comment>
<proteinExistence type="predicted"/>
<name>A0ABP4WM55_9MICO</name>
<gene>
    <name evidence="1" type="ORF">GCM10009810_16840</name>
</gene>
<sequence length="95" mass="10425">MNGGGTLIITGHRFEVGDPNHPGYPLAEFHKIVDGIEALRVDVLTLSELDRRSGVPVPRSVNLSQVRYGQIVPVIADMQRRGHASLLDELRSLVT</sequence>
<keyword evidence="2" id="KW-1185">Reference proteome</keyword>
<accession>A0ABP4WM55</accession>
<evidence type="ECO:0000313" key="1">
    <source>
        <dbReference type="EMBL" id="GAA1757979.1"/>
    </source>
</evidence>
<organism evidence="1 2">
    <name type="scientific">Nostocoides vanveenii</name>
    <dbReference type="NCBI Taxonomy" id="330835"/>
    <lineage>
        <taxon>Bacteria</taxon>
        <taxon>Bacillati</taxon>
        <taxon>Actinomycetota</taxon>
        <taxon>Actinomycetes</taxon>
        <taxon>Micrococcales</taxon>
        <taxon>Intrasporangiaceae</taxon>
        <taxon>Nostocoides</taxon>
    </lineage>
</organism>